<sequence length="604" mass="68317">MILKGSQRGGAKQLGLHLLKTVENEHVEIHDVRGFMTDDVVGALREAEAVSKGTKCRQFLFSVSLNPPETESVRVETFEQAIAAIEERHGLSDQPRVVVFHEKEGRRHCHAVWSRIDAETMTAKPLPFFKNKLMEVSKQLYLEHGWQMPKGLANAKDRDPRNFTLAEWQQAKRIERHAGDLKSDIQEAWAISDSRNSFSHALEERGLFLARGDRRGHVAVTFEGEVISIPRAIGKPSKDITTRLGKPQELNSVSETRQRIAKDILPKLSSHVAKASADANKEKSCLEARRLEMQAQQQAERAKLDAGQKERADAEAAARSARLRKGLRGLLDRVTGKRAALEKQNQMEAIWSLQRDREQRHALVEAQIKDRQTLQNDIRAARNRHAAVLRELHRDRTNYRMMKQGLEPLAKRAFSPLKRVMDAAARVELSAKPVAEFGKQHVKALSRAFSMERPKRERVAPKPASPKREKTPNKAPVKDTRKPSIDRAAEPKVSAKRVETDKPKSTEQYARQGDITKLSTAGRVEKPIAAARSAKQAYTDSQTKMTAQRVETAQERLQKLREEQQQKPSVPVRVAGRGNVSPKERLQRLRDGQTQRPRGPELDR</sequence>
<dbReference type="Pfam" id="PF03432">
    <property type="entry name" value="Relaxase"/>
    <property type="match status" value="1"/>
</dbReference>
<dbReference type="EMBL" id="QCYH01000008">
    <property type="protein sequence ID" value="PVA09509.1"/>
    <property type="molecule type" value="Genomic_DNA"/>
</dbReference>
<evidence type="ECO:0000256" key="2">
    <source>
        <dbReference type="SAM" id="MobiDB-lite"/>
    </source>
</evidence>
<gene>
    <name evidence="4" type="ORF">DC366_14095</name>
</gene>
<keyword evidence="1" id="KW-0175">Coiled coil</keyword>
<feature type="compositionally biased region" description="Basic and acidic residues" evidence="2">
    <location>
        <begin position="552"/>
        <end position="565"/>
    </location>
</feature>
<feature type="region of interest" description="Disordered" evidence="2">
    <location>
        <begin position="447"/>
        <end position="604"/>
    </location>
</feature>
<feature type="compositionally biased region" description="Basic and acidic residues" evidence="2">
    <location>
        <begin position="450"/>
        <end position="490"/>
    </location>
</feature>
<feature type="region of interest" description="Disordered" evidence="2">
    <location>
        <begin position="296"/>
        <end position="317"/>
    </location>
</feature>
<feature type="compositionally biased region" description="Polar residues" evidence="2">
    <location>
        <begin position="536"/>
        <end position="551"/>
    </location>
</feature>
<feature type="domain" description="MobA/VirD2-like nuclease" evidence="3">
    <location>
        <begin position="24"/>
        <end position="146"/>
    </location>
</feature>
<reference evidence="4 5" key="1">
    <citation type="submission" date="2018-04" db="EMBL/GenBank/DDBJ databases">
        <title>Pelagivirga bohaiensis gen. nov., sp. nov., a bacterium isolated from the Bohai Sea.</title>
        <authorList>
            <person name="Ji X."/>
        </authorList>
    </citation>
    <scope>NUCLEOTIDE SEQUENCE [LARGE SCALE GENOMIC DNA]</scope>
    <source>
        <strain evidence="4 5">BH-SD19</strain>
    </source>
</reference>
<dbReference type="Proteomes" id="UP000244446">
    <property type="component" value="Unassembled WGS sequence"/>
</dbReference>
<feature type="compositionally biased region" description="Basic and acidic residues" evidence="2">
    <location>
        <begin position="582"/>
        <end position="604"/>
    </location>
</feature>
<comment type="caution">
    <text evidence="4">The sequence shown here is derived from an EMBL/GenBank/DDBJ whole genome shotgun (WGS) entry which is preliminary data.</text>
</comment>
<dbReference type="AlphaFoldDB" id="A0A2T7G515"/>
<feature type="coiled-coil region" evidence="1">
    <location>
        <begin position="364"/>
        <end position="391"/>
    </location>
</feature>
<dbReference type="InterPro" id="IPR005094">
    <property type="entry name" value="Endonuclease_MobA/VirD2"/>
</dbReference>
<evidence type="ECO:0000313" key="5">
    <source>
        <dbReference type="Proteomes" id="UP000244446"/>
    </source>
</evidence>
<organism evidence="4 5">
    <name type="scientific">Pelagivirga sediminicola</name>
    <dbReference type="NCBI Taxonomy" id="2170575"/>
    <lineage>
        <taxon>Bacteria</taxon>
        <taxon>Pseudomonadati</taxon>
        <taxon>Pseudomonadota</taxon>
        <taxon>Alphaproteobacteria</taxon>
        <taxon>Rhodobacterales</taxon>
        <taxon>Paracoccaceae</taxon>
        <taxon>Pelagivirga</taxon>
    </lineage>
</organism>
<dbReference type="OrthoDB" id="1826980at2"/>
<proteinExistence type="predicted"/>
<accession>A0A2T7G515</accession>
<protein>
    <submittedName>
        <fullName evidence="4">Relaxase</fullName>
    </submittedName>
</protein>
<name>A0A2T7G515_9RHOB</name>
<evidence type="ECO:0000259" key="3">
    <source>
        <dbReference type="Pfam" id="PF03432"/>
    </source>
</evidence>
<dbReference type="RefSeq" id="WP_108692861.1">
    <property type="nucleotide sequence ID" value="NZ_QCYH01000008.1"/>
</dbReference>
<keyword evidence="5" id="KW-1185">Reference proteome</keyword>
<evidence type="ECO:0000313" key="4">
    <source>
        <dbReference type="EMBL" id="PVA09509.1"/>
    </source>
</evidence>
<feature type="compositionally biased region" description="Basic and acidic residues" evidence="2">
    <location>
        <begin position="300"/>
        <end position="316"/>
    </location>
</feature>
<evidence type="ECO:0000256" key="1">
    <source>
        <dbReference type="SAM" id="Coils"/>
    </source>
</evidence>
<feature type="compositionally biased region" description="Basic and acidic residues" evidence="2">
    <location>
        <begin position="496"/>
        <end position="505"/>
    </location>
</feature>